<dbReference type="Gene3D" id="3.40.50.1820">
    <property type="entry name" value="alpha/beta hydrolase"/>
    <property type="match status" value="1"/>
</dbReference>
<dbReference type="InterPro" id="IPR000073">
    <property type="entry name" value="AB_hydrolase_1"/>
</dbReference>
<dbReference type="AlphaFoldDB" id="X1BL62"/>
<dbReference type="InterPro" id="IPR050228">
    <property type="entry name" value="Carboxylesterase_BioH"/>
</dbReference>
<feature type="domain" description="AB hydrolase-1" evidence="1">
    <location>
        <begin position="18"/>
        <end position="195"/>
    </location>
</feature>
<dbReference type="SUPFAM" id="SSF53474">
    <property type="entry name" value="alpha/beta-Hydrolases"/>
    <property type="match status" value="1"/>
</dbReference>
<dbReference type="InterPro" id="IPR029058">
    <property type="entry name" value="AB_hydrolase_fold"/>
</dbReference>
<comment type="caution">
    <text evidence="2">The sequence shown here is derived from an EMBL/GenBank/DDBJ whole genome shotgun (WGS) entry which is preliminary data.</text>
</comment>
<proteinExistence type="predicted"/>
<name>X1BL62_9ZZZZ</name>
<sequence length="210" mass="23208">MNKLAPLVLSVDFRLEDSISQMAKKAIATIPGKSAAAVIGFSMGGMVAMEIARQAPQRISKLALLNSNFHADLADRRATRAQHLEQTASMSMGNVIRQFYLERYLHQPSLRAEELIINMATELGTACFKAQIKALSTRQASGATLKRIHKPALILGGNQDSVCPPEIQARMHQMIEGSELVMLDDCGHFSMLEKPQDVNDALRNWYLSDE</sequence>
<accession>X1BL62</accession>
<evidence type="ECO:0000259" key="1">
    <source>
        <dbReference type="Pfam" id="PF00561"/>
    </source>
</evidence>
<dbReference type="PANTHER" id="PTHR43194">
    <property type="entry name" value="HYDROLASE ALPHA/BETA FOLD FAMILY"/>
    <property type="match status" value="1"/>
</dbReference>
<evidence type="ECO:0000313" key="2">
    <source>
        <dbReference type="EMBL" id="GAG96639.1"/>
    </source>
</evidence>
<reference evidence="2" key="1">
    <citation type="journal article" date="2014" name="Front. Microbiol.">
        <title>High frequency of phylogenetically diverse reductive dehalogenase-homologous genes in deep subseafloor sedimentary metagenomes.</title>
        <authorList>
            <person name="Kawai M."/>
            <person name="Futagami T."/>
            <person name="Toyoda A."/>
            <person name="Takaki Y."/>
            <person name="Nishi S."/>
            <person name="Hori S."/>
            <person name="Arai W."/>
            <person name="Tsubouchi T."/>
            <person name="Morono Y."/>
            <person name="Uchiyama I."/>
            <person name="Ito T."/>
            <person name="Fujiyama A."/>
            <person name="Inagaki F."/>
            <person name="Takami H."/>
        </authorList>
    </citation>
    <scope>NUCLEOTIDE SEQUENCE</scope>
    <source>
        <strain evidence="2">Expedition CK06-06</strain>
    </source>
</reference>
<protein>
    <recommendedName>
        <fullName evidence="1">AB hydrolase-1 domain-containing protein</fullName>
    </recommendedName>
</protein>
<dbReference type="PANTHER" id="PTHR43194:SF2">
    <property type="entry name" value="PEROXISOMAL MEMBRANE PROTEIN LPX1"/>
    <property type="match status" value="1"/>
</dbReference>
<dbReference type="EMBL" id="BART01025092">
    <property type="protein sequence ID" value="GAG96639.1"/>
    <property type="molecule type" value="Genomic_DNA"/>
</dbReference>
<gene>
    <name evidence="2" type="ORF">S01H4_45123</name>
</gene>
<organism evidence="2">
    <name type="scientific">marine sediment metagenome</name>
    <dbReference type="NCBI Taxonomy" id="412755"/>
    <lineage>
        <taxon>unclassified sequences</taxon>
        <taxon>metagenomes</taxon>
        <taxon>ecological metagenomes</taxon>
    </lineage>
</organism>
<dbReference type="PRINTS" id="PR00111">
    <property type="entry name" value="ABHYDROLASE"/>
</dbReference>
<dbReference type="Pfam" id="PF00561">
    <property type="entry name" value="Abhydrolase_1"/>
    <property type="match status" value="1"/>
</dbReference>